<dbReference type="GO" id="GO:0016020">
    <property type="term" value="C:membrane"/>
    <property type="evidence" value="ECO:0007669"/>
    <property type="project" value="GOC"/>
</dbReference>
<dbReference type="AlphaFoldDB" id="A0A8I3AYB5"/>
<organism evidence="5 6">
    <name type="scientific">Verticillium longisporum</name>
    <name type="common">Verticillium dahliae var. longisporum</name>
    <dbReference type="NCBI Taxonomy" id="100787"/>
    <lineage>
        <taxon>Eukaryota</taxon>
        <taxon>Fungi</taxon>
        <taxon>Dikarya</taxon>
        <taxon>Ascomycota</taxon>
        <taxon>Pezizomycotina</taxon>
        <taxon>Sordariomycetes</taxon>
        <taxon>Hypocreomycetidae</taxon>
        <taxon>Glomerellales</taxon>
        <taxon>Plectosphaerellaceae</taxon>
        <taxon>Verticillium</taxon>
    </lineage>
</organism>
<dbReference type="OrthoDB" id="3647at2759"/>
<evidence type="ECO:0000313" key="6">
    <source>
        <dbReference type="Proteomes" id="UP000689129"/>
    </source>
</evidence>
<evidence type="ECO:0000256" key="4">
    <source>
        <dbReference type="SAM" id="Phobius"/>
    </source>
</evidence>
<keyword evidence="4" id="KW-1133">Transmembrane helix</keyword>
<dbReference type="InterPro" id="IPR051706">
    <property type="entry name" value="Glycosyltransferase_domain"/>
</dbReference>
<comment type="similarity">
    <text evidence="1">Belongs to the glycosyltransferase 32 family.</text>
</comment>
<protein>
    <submittedName>
        <fullName evidence="5">Mannosyl phosphorylinositol ceramide synthase CSH1 like protein</fullName>
    </submittedName>
</protein>
<dbReference type="InterPro" id="IPR029044">
    <property type="entry name" value="Nucleotide-diphossugar_trans"/>
</dbReference>
<dbReference type="Gene3D" id="3.90.550.20">
    <property type="match status" value="1"/>
</dbReference>
<dbReference type="Proteomes" id="UP000689129">
    <property type="component" value="Unassembled WGS sequence"/>
</dbReference>
<dbReference type="SUPFAM" id="SSF53448">
    <property type="entry name" value="Nucleotide-diphospho-sugar transferases"/>
    <property type="match status" value="1"/>
</dbReference>
<dbReference type="GO" id="GO:0000030">
    <property type="term" value="F:mannosyltransferase activity"/>
    <property type="evidence" value="ECO:0007669"/>
    <property type="project" value="TreeGrafter"/>
</dbReference>
<keyword evidence="4" id="KW-0472">Membrane</keyword>
<feature type="transmembrane region" description="Helical" evidence="4">
    <location>
        <begin position="76"/>
        <end position="101"/>
    </location>
</feature>
<accession>A0A8I3AYB5</accession>
<comment type="caution">
    <text evidence="5">The sequence shown here is derived from an EMBL/GenBank/DDBJ whole genome shotgun (WGS) entry which is preliminary data.</text>
</comment>
<evidence type="ECO:0000256" key="2">
    <source>
        <dbReference type="ARBA" id="ARBA00022679"/>
    </source>
</evidence>
<dbReference type="PANTHER" id="PTHR32385">
    <property type="entry name" value="MANNOSYL PHOSPHORYLINOSITOL CERAMIDE SYNTHASE"/>
    <property type="match status" value="1"/>
</dbReference>
<gene>
    <name evidence="5" type="ORF">HYQ45_002723</name>
</gene>
<reference evidence="5" key="1">
    <citation type="journal article" date="2021" name="Mol. Plant Pathol.">
        <title>A 20-kb lineage-specific genomic region tames virulence in pathogenic amphidiploid Verticillium longisporum.</title>
        <authorList>
            <person name="Harting R."/>
            <person name="Starke J."/>
            <person name="Kusch H."/>
            <person name="Poggeler S."/>
            <person name="Maurus I."/>
            <person name="Schluter R."/>
            <person name="Landesfeind M."/>
            <person name="Bulla I."/>
            <person name="Nowrousian M."/>
            <person name="de Jonge R."/>
            <person name="Stahlhut G."/>
            <person name="Hoff K.J."/>
            <person name="Asshauer K.P."/>
            <person name="Thurmer A."/>
            <person name="Stanke M."/>
            <person name="Daniel R."/>
            <person name="Morgenstern B."/>
            <person name="Thomma B.P.H.J."/>
            <person name="Kronstad J.W."/>
            <person name="Braus-Stromeyer S.A."/>
            <person name="Braus G.H."/>
        </authorList>
    </citation>
    <scope>NUCLEOTIDE SEQUENCE</scope>
    <source>
        <strain evidence="5">Vl32</strain>
    </source>
</reference>
<sequence>MNTNTSPHRGSGRAGSSTRSSSSSSSSSHASGSGTHHQPYDEERLELLGEFDTPSPRWSLSRRCLRLPRPKKSTTWLLLIDLTIIGLLVIAFWPLITLLLYNERLFGARLALPVEKTPHKEGHYQQHAIPRILHQTSATEQIRDDWVKPQQSCKDAYSDFEYMHWTDALARDLIATEYPWFLDTWDNYPFPIQHADSLRYFVLHRYGGIYLDMDTWCNASIPIHQIEAAGGKDLSVFKSTSPTGVSNDLMITTARHPIFEAVIKRLVFYNKITRPWSSIQPHTAVMMSAGPLFLTLVLKSYLLQLPSLPTPSFQVVNATQLLPYLTDLEGQSWHHGDTQAMMWIGERPWVWYLMGAIGLAVGTYIVNFFLLLVWNLCTKRRTKAQPPSTAQQPSKVDKTN</sequence>
<dbReference type="GO" id="GO:0051999">
    <property type="term" value="P:mannosyl-inositol phosphorylceramide biosynthetic process"/>
    <property type="evidence" value="ECO:0007669"/>
    <property type="project" value="TreeGrafter"/>
</dbReference>
<name>A0A8I3AYB5_VERLO</name>
<evidence type="ECO:0000256" key="3">
    <source>
        <dbReference type="SAM" id="MobiDB-lite"/>
    </source>
</evidence>
<dbReference type="PANTHER" id="PTHR32385:SF15">
    <property type="entry name" value="INOSITOL PHOSPHOCERAMIDE MANNOSYLTRANSFERASE 1"/>
    <property type="match status" value="1"/>
</dbReference>
<feature type="region of interest" description="Disordered" evidence="3">
    <location>
        <begin position="1"/>
        <end position="39"/>
    </location>
</feature>
<proteinExistence type="inferred from homology"/>
<dbReference type="Pfam" id="PF04488">
    <property type="entry name" value="Gly_transf_sug"/>
    <property type="match status" value="1"/>
</dbReference>
<feature type="compositionally biased region" description="Low complexity" evidence="3">
    <location>
        <begin position="14"/>
        <end position="36"/>
    </location>
</feature>
<keyword evidence="2" id="KW-0808">Transferase</keyword>
<dbReference type="EMBL" id="JAEMWZ010000044">
    <property type="protein sequence ID" value="KAG7140420.1"/>
    <property type="molecule type" value="Genomic_DNA"/>
</dbReference>
<evidence type="ECO:0000256" key="1">
    <source>
        <dbReference type="ARBA" id="ARBA00009003"/>
    </source>
</evidence>
<evidence type="ECO:0000313" key="5">
    <source>
        <dbReference type="EMBL" id="KAG7140420.1"/>
    </source>
</evidence>
<keyword evidence="4" id="KW-0812">Transmembrane</keyword>
<feature type="transmembrane region" description="Helical" evidence="4">
    <location>
        <begin position="349"/>
        <end position="374"/>
    </location>
</feature>
<dbReference type="InterPro" id="IPR007577">
    <property type="entry name" value="GlycoTrfase_DXD_sugar-bd_CS"/>
</dbReference>